<accession>A0A1W6Z2E0</accession>
<dbReference type="PANTHER" id="PTHR43429:SF3">
    <property type="entry name" value="NITRITE REDUCTASE [NAD(P)H]"/>
    <property type="match status" value="1"/>
</dbReference>
<dbReference type="PRINTS" id="PR00368">
    <property type="entry name" value="FADPNR"/>
</dbReference>
<keyword evidence="8" id="KW-1185">Reference proteome</keyword>
<name>A0A1W6Z2E0_9BORD</name>
<feature type="domain" description="FAD/NAD(P)-binding" evidence="5">
    <location>
        <begin position="5"/>
        <end position="302"/>
    </location>
</feature>
<evidence type="ECO:0000256" key="3">
    <source>
        <dbReference type="ARBA" id="ARBA00022630"/>
    </source>
</evidence>
<dbReference type="GO" id="GO:0016491">
    <property type="term" value="F:oxidoreductase activity"/>
    <property type="evidence" value="ECO:0007669"/>
    <property type="project" value="InterPro"/>
</dbReference>
<keyword evidence="4" id="KW-0274">FAD</keyword>
<dbReference type="EMBL" id="CP021109">
    <property type="protein sequence ID" value="ARP87488.1"/>
    <property type="molecule type" value="Genomic_DNA"/>
</dbReference>
<organism evidence="7 8">
    <name type="scientific">Bordetella genomosp. 9</name>
    <dbReference type="NCBI Taxonomy" id="1416803"/>
    <lineage>
        <taxon>Bacteria</taxon>
        <taxon>Pseudomonadati</taxon>
        <taxon>Pseudomonadota</taxon>
        <taxon>Betaproteobacteria</taxon>
        <taxon>Burkholderiales</taxon>
        <taxon>Alcaligenaceae</taxon>
        <taxon>Bordetella</taxon>
    </lineage>
</organism>
<keyword evidence="3" id="KW-0285">Flavoprotein</keyword>
<dbReference type="InterPro" id="IPR036188">
    <property type="entry name" value="FAD/NAD-bd_sf"/>
</dbReference>
<dbReference type="AlphaFoldDB" id="A0A1W6Z2E0"/>
<reference evidence="7 8" key="1">
    <citation type="submission" date="2017-05" db="EMBL/GenBank/DDBJ databases">
        <title>Complete and WGS of Bordetella genogroups.</title>
        <authorList>
            <person name="Spilker T."/>
            <person name="LiPuma J."/>
        </authorList>
    </citation>
    <scope>NUCLEOTIDE SEQUENCE [LARGE SCALE GENOMIC DNA]</scope>
    <source>
        <strain evidence="7 8">AU17164</strain>
    </source>
</reference>
<evidence type="ECO:0000259" key="5">
    <source>
        <dbReference type="Pfam" id="PF07992"/>
    </source>
</evidence>
<dbReference type="Gene3D" id="3.30.390.30">
    <property type="match status" value="1"/>
</dbReference>
<dbReference type="PANTHER" id="PTHR43429">
    <property type="entry name" value="PYRIDINE NUCLEOTIDE-DISULFIDE OXIDOREDUCTASE DOMAIN-CONTAINING"/>
    <property type="match status" value="1"/>
</dbReference>
<dbReference type="InterPro" id="IPR023753">
    <property type="entry name" value="FAD/NAD-binding_dom"/>
</dbReference>
<evidence type="ECO:0000256" key="4">
    <source>
        <dbReference type="ARBA" id="ARBA00022827"/>
    </source>
</evidence>
<dbReference type="Gene3D" id="3.50.50.60">
    <property type="entry name" value="FAD/NAD(P)-binding domain"/>
    <property type="match status" value="2"/>
</dbReference>
<protein>
    <submittedName>
        <fullName evidence="7">Assimilatory nitrite reductase large subunit</fullName>
    </submittedName>
</protein>
<evidence type="ECO:0000313" key="8">
    <source>
        <dbReference type="Proteomes" id="UP000194139"/>
    </source>
</evidence>
<dbReference type="Pfam" id="PF07992">
    <property type="entry name" value="Pyr_redox_2"/>
    <property type="match status" value="1"/>
</dbReference>
<dbReference type="InterPro" id="IPR050260">
    <property type="entry name" value="FAD-bd_OxRdtase"/>
</dbReference>
<evidence type="ECO:0000259" key="6">
    <source>
        <dbReference type="Pfam" id="PF18267"/>
    </source>
</evidence>
<sequence length="406" mass="43368">MDKPRLVIVGNGMAATRTLEELLTLDPDLYDISVIGAEPCPAYNRILLSPVLSGEQSLRDIVLCDEDWYARRGIRLLLGRTVTRIDRARRRVLADDGTQLPYDRLLLAVGSRPVVLPVPGKDLDGVVTFRDIQDVNRMIAAAATHRRAVVIGGGLLGLEAANGLAARGMAVSVAHLAETLLDRQLDAGAAGLLRRNLESRGLTFLMARQTAAIVGDDAGRVRAVRFADGSEVAADLVVMAVGIRPNAALAEDAGLYVDRGIVVSDTMQTYDPCIYAVGECVRHRGVAYGLVAPIFEQARVAANHLARHGIGRYAGSIAATRLKVTGIELFSAGDFAGAPGTQSITLSDTPGNVYRKLVVKDDKLVGACLYGDTADGAWYLRLIQEARPVADIRDRLILGQAGNAEA</sequence>
<evidence type="ECO:0000256" key="1">
    <source>
        <dbReference type="ARBA" id="ARBA00001974"/>
    </source>
</evidence>
<dbReference type="Proteomes" id="UP000194139">
    <property type="component" value="Chromosome"/>
</dbReference>
<feature type="domain" description="NADH-rubredoxin oxidoreductase C-terminal" evidence="6">
    <location>
        <begin position="319"/>
        <end position="385"/>
    </location>
</feature>
<dbReference type="SUPFAM" id="SSF51905">
    <property type="entry name" value="FAD/NAD(P)-binding domain"/>
    <property type="match status" value="2"/>
</dbReference>
<dbReference type="FunFam" id="3.50.50.60:FF:000033">
    <property type="entry name" value="Nitrite reductase [NAD(P)H], large subunit"/>
    <property type="match status" value="1"/>
</dbReference>
<comment type="similarity">
    <text evidence="2">Belongs to the FAD-dependent oxidoreductase family.</text>
</comment>
<gene>
    <name evidence="7" type="ORF">CAL13_15700</name>
</gene>
<evidence type="ECO:0000313" key="7">
    <source>
        <dbReference type="EMBL" id="ARP87488.1"/>
    </source>
</evidence>
<comment type="cofactor">
    <cofactor evidence="1">
        <name>FAD</name>
        <dbReference type="ChEBI" id="CHEBI:57692"/>
    </cofactor>
</comment>
<dbReference type="Pfam" id="PF18267">
    <property type="entry name" value="Rubredoxin_C"/>
    <property type="match status" value="1"/>
</dbReference>
<proteinExistence type="inferred from homology"/>
<evidence type="ECO:0000256" key="2">
    <source>
        <dbReference type="ARBA" id="ARBA00006442"/>
    </source>
</evidence>
<dbReference type="InterPro" id="IPR041575">
    <property type="entry name" value="Rubredoxin_C"/>
</dbReference>
<dbReference type="InterPro" id="IPR016156">
    <property type="entry name" value="FAD/NAD-linked_Rdtase_dimer_sf"/>
</dbReference>
<dbReference type="PRINTS" id="PR00411">
    <property type="entry name" value="PNDRDTASEI"/>
</dbReference>